<protein>
    <submittedName>
        <fullName evidence="2">Uncharacterized protein</fullName>
    </submittedName>
</protein>
<name>A0ABX7YAI0_9ACTN</name>
<dbReference type="Proteomes" id="UP000678513">
    <property type="component" value="Chromosome"/>
</dbReference>
<reference evidence="2 3" key="1">
    <citation type="submission" date="2021-03" db="EMBL/GenBank/DDBJ databases">
        <title>Human Oral Microbial Genomes.</title>
        <authorList>
            <person name="Johnston C.D."/>
            <person name="Chen T."/>
            <person name="Dewhirst F.E."/>
        </authorList>
    </citation>
    <scope>NUCLEOTIDE SEQUENCE [LARGE SCALE GENOMIC DNA]</scope>
    <source>
        <strain evidence="2 3">DSMZ 100122</strain>
    </source>
</reference>
<feature type="transmembrane region" description="Helical" evidence="1">
    <location>
        <begin position="341"/>
        <end position="366"/>
    </location>
</feature>
<keyword evidence="1" id="KW-1133">Transmembrane helix</keyword>
<proteinExistence type="predicted"/>
<feature type="transmembrane region" description="Helical" evidence="1">
    <location>
        <begin position="316"/>
        <end position="335"/>
    </location>
</feature>
<evidence type="ECO:0000313" key="3">
    <source>
        <dbReference type="Proteomes" id="UP000678513"/>
    </source>
</evidence>
<evidence type="ECO:0000313" key="2">
    <source>
        <dbReference type="EMBL" id="QUC09698.1"/>
    </source>
</evidence>
<feature type="transmembrane region" description="Helical" evidence="1">
    <location>
        <begin position="61"/>
        <end position="77"/>
    </location>
</feature>
<dbReference type="EMBL" id="CP072384">
    <property type="protein sequence ID" value="QUC09698.1"/>
    <property type="molecule type" value="Genomic_DNA"/>
</dbReference>
<feature type="transmembrane region" description="Helical" evidence="1">
    <location>
        <begin position="219"/>
        <end position="237"/>
    </location>
</feature>
<keyword evidence="1" id="KW-0472">Membrane</keyword>
<feature type="transmembrane region" description="Helical" evidence="1">
    <location>
        <begin position="113"/>
        <end position="130"/>
    </location>
</feature>
<feature type="transmembrane region" description="Helical" evidence="1">
    <location>
        <begin position="89"/>
        <end position="107"/>
    </location>
</feature>
<feature type="transmembrane region" description="Helical" evidence="1">
    <location>
        <begin position="26"/>
        <end position="49"/>
    </location>
</feature>
<accession>A0ABX7YAI0</accession>
<evidence type="ECO:0000256" key="1">
    <source>
        <dbReference type="SAM" id="Phobius"/>
    </source>
</evidence>
<feature type="transmembrane region" description="Helical" evidence="1">
    <location>
        <begin position="249"/>
        <end position="271"/>
    </location>
</feature>
<feature type="transmembrane region" description="Helical" evidence="1">
    <location>
        <begin position="137"/>
        <end position="156"/>
    </location>
</feature>
<organism evidence="2 3">
    <name type="scientific">Arachnia rubra</name>
    <dbReference type="NCBI Taxonomy" id="1547448"/>
    <lineage>
        <taxon>Bacteria</taxon>
        <taxon>Bacillati</taxon>
        <taxon>Actinomycetota</taxon>
        <taxon>Actinomycetes</taxon>
        <taxon>Propionibacteriales</taxon>
        <taxon>Propionibacteriaceae</taxon>
        <taxon>Arachnia</taxon>
    </lineage>
</organism>
<gene>
    <name evidence="2" type="ORF">J5A65_10905</name>
</gene>
<feature type="transmembrane region" description="Helical" evidence="1">
    <location>
        <begin position="283"/>
        <end position="304"/>
    </location>
</feature>
<keyword evidence="1" id="KW-0812">Transmembrane</keyword>
<keyword evidence="3" id="KW-1185">Reference proteome</keyword>
<sequence>MEVEARTPQLTSLNDKAASAPVSRRVFLVMLAGISLVTGLNAGLVRLGVWAPVVNGRLADLHGPLMVLGFMGSLISLERAQALRNRLAYAAPILLGAGAVVLISGLFPVLGRLLLFDGTLAFVAVMVALYRRAPLPLVAAQVVGAVLACLAAALLVVVEIAALVPLLAGFIVVTIAAERAELAQLTMGPRAVPTLVAASAWLSLAAVSALLWPGTGDRLFGAGALFVALWLLRDDVGRRLIRSEGLRRYNAAALLLGNTWLAVAGLTWVVVGRPVATGHYDVVVHGTFLGFAMSMIMAHAPIIFPTVLARPLPYRPAMWVPLTVLHLGMLVRVIGALTGTILYQIGGAMTVVSILLFAATAIYSAVRA</sequence>